<dbReference type="OrthoDB" id="268742at2759"/>
<dbReference type="AlphaFoldDB" id="A0A836GCN4"/>
<dbReference type="KEGG" id="lenr:94169104"/>
<accession>A0A836GCN4</accession>
<keyword evidence="2" id="KW-1185">Reference proteome</keyword>
<dbReference type="RefSeq" id="XP_067689697.1">
    <property type="nucleotide sequence ID" value="XM_067833594.1"/>
</dbReference>
<reference evidence="1 2" key="1">
    <citation type="submission" date="2021-02" db="EMBL/GenBank/DDBJ databases">
        <title>Leishmania (Mundinia) enrietti genome sequencing and assembly.</title>
        <authorList>
            <person name="Almutairi H."/>
            <person name="Gatherer D."/>
        </authorList>
    </citation>
    <scope>NUCLEOTIDE SEQUENCE [LARGE SCALE GENOMIC DNA]</scope>
    <source>
        <strain evidence="1">CUR178</strain>
    </source>
</reference>
<proteinExistence type="predicted"/>
<organism evidence="1 2">
    <name type="scientific">Leishmania enriettii</name>
    <dbReference type="NCBI Taxonomy" id="5663"/>
    <lineage>
        <taxon>Eukaryota</taxon>
        <taxon>Discoba</taxon>
        <taxon>Euglenozoa</taxon>
        <taxon>Kinetoplastea</taxon>
        <taxon>Metakinetoplastina</taxon>
        <taxon>Trypanosomatida</taxon>
        <taxon>Trypanosomatidae</taxon>
        <taxon>Leishmaniinae</taxon>
        <taxon>Leishmania</taxon>
    </lineage>
</organism>
<name>A0A836GCN4_LEIEN</name>
<sequence>MPFCSLFPVVASSLRSIRIPCCFCHSLSAARKTHIQGDCPCIYRGFPKGCTCPFSSSRAPCLNFALLLSASLRCTCAWLHKRFRNTKNVKRRFVFAMLHRSCVLVDSFKEHYHRVHLPRRLALQRYMKREEARLSKQKSKAAAAASGVPPSEVVYRYNRWWVSNDHEFVHQFAFVEDPDVTREKRTALPLVTKENIWKEPQQTFFLPFAPFVRFVDYAKDPDTKFLKPVNIPRWKDYMQRTKPVVPRTWY</sequence>
<gene>
    <name evidence="1" type="ORF">CUR178_01827</name>
</gene>
<comment type="caution">
    <text evidence="1">The sequence shown here is derived from an EMBL/GenBank/DDBJ whole genome shotgun (WGS) entry which is preliminary data.</text>
</comment>
<evidence type="ECO:0000313" key="1">
    <source>
        <dbReference type="EMBL" id="KAG5469689.1"/>
    </source>
</evidence>
<protein>
    <submittedName>
        <fullName evidence="1">Uncharacterized protein</fullName>
    </submittedName>
</protein>
<dbReference type="EMBL" id="JAFHKP010000033">
    <property type="protein sequence ID" value="KAG5469689.1"/>
    <property type="molecule type" value="Genomic_DNA"/>
</dbReference>
<dbReference type="Proteomes" id="UP000674179">
    <property type="component" value="Chromosome 33"/>
</dbReference>
<dbReference type="GeneID" id="94169104"/>
<evidence type="ECO:0000313" key="2">
    <source>
        <dbReference type="Proteomes" id="UP000674179"/>
    </source>
</evidence>